<evidence type="ECO:0000259" key="5">
    <source>
        <dbReference type="PROSITE" id="PS50930"/>
    </source>
</evidence>
<evidence type="ECO:0000256" key="3">
    <source>
        <dbReference type="PROSITE-ProRule" id="PRU00169"/>
    </source>
</evidence>
<dbReference type="PANTHER" id="PTHR37299">
    <property type="entry name" value="TRANSCRIPTIONAL REGULATOR-RELATED"/>
    <property type="match status" value="1"/>
</dbReference>
<accession>A0A1Q9JI65</accession>
<evidence type="ECO:0000313" key="6">
    <source>
        <dbReference type="EMBL" id="OLR55855.1"/>
    </source>
</evidence>
<dbReference type="PANTHER" id="PTHR37299:SF1">
    <property type="entry name" value="STAGE 0 SPORULATION PROTEIN A HOMOLOG"/>
    <property type="match status" value="1"/>
</dbReference>
<dbReference type="Proteomes" id="UP000187404">
    <property type="component" value="Unassembled WGS sequence"/>
</dbReference>
<evidence type="ECO:0000256" key="2">
    <source>
        <dbReference type="ARBA" id="ARBA00024867"/>
    </source>
</evidence>
<feature type="domain" description="Response regulatory" evidence="4">
    <location>
        <begin position="6"/>
        <end position="127"/>
    </location>
</feature>
<dbReference type="SUPFAM" id="SSF52172">
    <property type="entry name" value="CheY-like"/>
    <property type="match status" value="1"/>
</dbReference>
<dbReference type="Pfam" id="PF00072">
    <property type="entry name" value="Response_reg"/>
    <property type="match status" value="1"/>
</dbReference>
<dbReference type="PROSITE" id="PS50110">
    <property type="entry name" value="RESPONSE_REGULATORY"/>
    <property type="match status" value="1"/>
</dbReference>
<name>A0A1Q9JI65_9FIRM</name>
<comment type="caution">
    <text evidence="6">The sequence shown here is derived from an EMBL/GenBank/DDBJ whole genome shotgun (WGS) entry which is preliminary data.</text>
</comment>
<keyword evidence="3" id="KW-0597">Phosphoprotein</keyword>
<dbReference type="GO" id="GO:0003677">
    <property type="term" value="F:DNA binding"/>
    <property type="evidence" value="ECO:0007669"/>
    <property type="project" value="InterPro"/>
</dbReference>
<comment type="function">
    <text evidence="2">May play the central regulatory role in sporulation. It may be an element of the effector pathway responsible for the activation of sporulation genes in response to nutritional stress. Spo0A may act in concert with spo0H (a sigma factor) to control the expression of some genes that are critical to the sporulation process.</text>
</comment>
<dbReference type="InterPro" id="IPR046947">
    <property type="entry name" value="LytR-like"/>
</dbReference>
<evidence type="ECO:0000259" key="4">
    <source>
        <dbReference type="PROSITE" id="PS50110"/>
    </source>
</evidence>
<dbReference type="STRING" id="1261640.BHK98_07155"/>
<dbReference type="InterPro" id="IPR007492">
    <property type="entry name" value="LytTR_DNA-bd_dom"/>
</dbReference>
<dbReference type="Pfam" id="PF04397">
    <property type="entry name" value="LytTR"/>
    <property type="match status" value="1"/>
</dbReference>
<evidence type="ECO:0000313" key="7">
    <source>
        <dbReference type="Proteomes" id="UP000187404"/>
    </source>
</evidence>
<dbReference type="InterPro" id="IPR001789">
    <property type="entry name" value="Sig_transdc_resp-reg_receiver"/>
</dbReference>
<dbReference type="EMBL" id="MJIE01000001">
    <property type="protein sequence ID" value="OLR55855.1"/>
    <property type="molecule type" value="Genomic_DNA"/>
</dbReference>
<dbReference type="SMART" id="SM00850">
    <property type="entry name" value="LytTR"/>
    <property type="match status" value="1"/>
</dbReference>
<dbReference type="OrthoDB" id="9812232at2"/>
<dbReference type="Gene3D" id="2.40.50.1020">
    <property type="entry name" value="LytTr DNA-binding domain"/>
    <property type="match status" value="1"/>
</dbReference>
<feature type="modified residue" description="4-aspartylphosphate" evidence="3">
    <location>
        <position position="63"/>
    </location>
</feature>
<organism evidence="6 7">
    <name type="scientific">Hornefia porci</name>
    <dbReference type="NCBI Taxonomy" id="2652292"/>
    <lineage>
        <taxon>Bacteria</taxon>
        <taxon>Bacillati</taxon>
        <taxon>Bacillota</taxon>
        <taxon>Clostridia</taxon>
        <taxon>Peptostreptococcales</taxon>
        <taxon>Anaerovoracaceae</taxon>
        <taxon>Hornefia</taxon>
    </lineage>
</organism>
<protein>
    <recommendedName>
        <fullName evidence="1">Stage 0 sporulation protein A homolog</fullName>
    </recommendedName>
</protein>
<feature type="domain" description="HTH LytTR-type" evidence="5">
    <location>
        <begin position="134"/>
        <end position="222"/>
    </location>
</feature>
<dbReference type="AlphaFoldDB" id="A0A1Q9JI65"/>
<gene>
    <name evidence="6" type="ORF">BHK98_07155</name>
</gene>
<proteinExistence type="predicted"/>
<dbReference type="Gene3D" id="3.40.50.2300">
    <property type="match status" value="1"/>
</dbReference>
<dbReference type="GO" id="GO:0000156">
    <property type="term" value="F:phosphorelay response regulator activity"/>
    <property type="evidence" value="ECO:0007669"/>
    <property type="project" value="InterPro"/>
</dbReference>
<dbReference type="RefSeq" id="WP_075712891.1">
    <property type="nucleotide sequence ID" value="NZ_MJIE01000001.1"/>
</dbReference>
<dbReference type="InterPro" id="IPR011006">
    <property type="entry name" value="CheY-like_superfamily"/>
</dbReference>
<dbReference type="SMART" id="SM00448">
    <property type="entry name" value="REC"/>
    <property type="match status" value="1"/>
</dbReference>
<dbReference type="PROSITE" id="PS50930">
    <property type="entry name" value="HTH_LYTTR"/>
    <property type="match status" value="1"/>
</dbReference>
<keyword evidence="7" id="KW-1185">Reference proteome</keyword>
<evidence type="ECO:0000256" key="1">
    <source>
        <dbReference type="ARBA" id="ARBA00018672"/>
    </source>
</evidence>
<sequence>MKDLVNIGICDDDAASRSELADLCRTYAVRTKRQFRIQFFSSAAELLERADMSPGNPDLLLLDIEMETGMSGIELMEYLQLHRSSTLILFVTSHGELGPEAYGRNVCGFITKPVDEEAFFARLASTLQLLNDDDNIVYFQAERGYHRVYYSTGESELETGSLKELVSRLDPRLFVQCHKSYIINLQHVQRYSRPWKEITMDNNIVLPVSKRMLTSVKRAYAGYCASSFRKRWGC</sequence>
<reference evidence="6 7" key="1">
    <citation type="journal article" date="2016" name="Appl. Environ. Microbiol.">
        <title>Function and Phylogeny of Bacterial Butyryl Coenzyme A:Acetate Transferases and Their Diversity in the Proximal Colon of Swine.</title>
        <authorList>
            <person name="Trachsel J."/>
            <person name="Bayles D.O."/>
            <person name="Looft T."/>
            <person name="Levine U.Y."/>
            <person name="Allen H.K."/>
        </authorList>
    </citation>
    <scope>NUCLEOTIDE SEQUENCE [LARGE SCALE GENOMIC DNA]</scope>
    <source>
        <strain evidence="6 7">68-3-10</strain>
    </source>
</reference>